<name>A0ABU6QYM1_9FABA</name>
<gene>
    <name evidence="1" type="ORF">PIB30_104340</name>
</gene>
<sequence length="151" mass="16795">MSEELFTTASTAWMPGANPYDDCIGQVVGKESPENIVTKSGQSSKRLRLYLEDVELSSPKKKKMKCTLFGDFVGQALSFLEKTDVEPLVLVGQLFKPHVWGDDVNVQTSFYGSCVFFNPTFPDAAEFRNSLINLGEHATQQISHVESQGQR</sequence>
<accession>A0ABU6QYM1</accession>
<evidence type="ECO:0000313" key="1">
    <source>
        <dbReference type="EMBL" id="MED6116868.1"/>
    </source>
</evidence>
<dbReference type="InterPro" id="IPR012340">
    <property type="entry name" value="NA-bd_OB-fold"/>
</dbReference>
<dbReference type="Proteomes" id="UP001341840">
    <property type="component" value="Unassembled WGS sequence"/>
</dbReference>
<dbReference type="Gene3D" id="2.40.50.140">
    <property type="entry name" value="Nucleic acid-binding proteins"/>
    <property type="match status" value="1"/>
</dbReference>
<feature type="non-terminal residue" evidence="1">
    <location>
        <position position="151"/>
    </location>
</feature>
<proteinExistence type="predicted"/>
<keyword evidence="2" id="KW-1185">Reference proteome</keyword>
<protein>
    <submittedName>
        <fullName evidence="1">Uncharacterized protein</fullName>
    </submittedName>
</protein>
<comment type="caution">
    <text evidence="1">The sequence shown here is derived from an EMBL/GenBank/DDBJ whole genome shotgun (WGS) entry which is preliminary data.</text>
</comment>
<evidence type="ECO:0000313" key="2">
    <source>
        <dbReference type="Proteomes" id="UP001341840"/>
    </source>
</evidence>
<dbReference type="SUPFAM" id="SSF50249">
    <property type="entry name" value="Nucleic acid-binding proteins"/>
    <property type="match status" value="1"/>
</dbReference>
<dbReference type="EMBL" id="JASCZI010003582">
    <property type="protein sequence ID" value="MED6116868.1"/>
    <property type="molecule type" value="Genomic_DNA"/>
</dbReference>
<reference evidence="1 2" key="1">
    <citation type="journal article" date="2023" name="Plants (Basel)">
        <title>Bridging the Gap: Combining Genomics and Transcriptomics Approaches to Understand Stylosanthes scabra, an Orphan Legume from the Brazilian Caatinga.</title>
        <authorList>
            <person name="Ferreira-Neto J.R.C."/>
            <person name="da Silva M.D."/>
            <person name="Binneck E."/>
            <person name="de Melo N.F."/>
            <person name="da Silva R.H."/>
            <person name="de Melo A.L.T.M."/>
            <person name="Pandolfi V."/>
            <person name="Bustamante F.O."/>
            <person name="Brasileiro-Vidal A.C."/>
            <person name="Benko-Iseppon A.M."/>
        </authorList>
    </citation>
    <scope>NUCLEOTIDE SEQUENCE [LARGE SCALE GENOMIC DNA]</scope>
    <source>
        <tissue evidence="1">Leaves</tissue>
    </source>
</reference>
<organism evidence="1 2">
    <name type="scientific">Stylosanthes scabra</name>
    <dbReference type="NCBI Taxonomy" id="79078"/>
    <lineage>
        <taxon>Eukaryota</taxon>
        <taxon>Viridiplantae</taxon>
        <taxon>Streptophyta</taxon>
        <taxon>Embryophyta</taxon>
        <taxon>Tracheophyta</taxon>
        <taxon>Spermatophyta</taxon>
        <taxon>Magnoliopsida</taxon>
        <taxon>eudicotyledons</taxon>
        <taxon>Gunneridae</taxon>
        <taxon>Pentapetalae</taxon>
        <taxon>rosids</taxon>
        <taxon>fabids</taxon>
        <taxon>Fabales</taxon>
        <taxon>Fabaceae</taxon>
        <taxon>Papilionoideae</taxon>
        <taxon>50 kb inversion clade</taxon>
        <taxon>dalbergioids sensu lato</taxon>
        <taxon>Dalbergieae</taxon>
        <taxon>Pterocarpus clade</taxon>
        <taxon>Stylosanthes</taxon>
    </lineage>
</organism>